<dbReference type="EMBL" id="BBJU01000007">
    <property type="protein sequence ID" value="GAK69892.1"/>
    <property type="molecule type" value="Genomic_DNA"/>
</dbReference>
<protein>
    <recommendedName>
        <fullName evidence="3">5-oxoprolinase subunit PxpA</fullName>
    </recommendedName>
</protein>
<dbReference type="Pfam" id="PF03746">
    <property type="entry name" value="LamB_YcsF"/>
    <property type="match status" value="1"/>
</dbReference>
<dbReference type="GO" id="GO:0005975">
    <property type="term" value="P:carbohydrate metabolic process"/>
    <property type="evidence" value="ECO:0007669"/>
    <property type="project" value="InterPro"/>
</dbReference>
<name>A0A081CT96_9HYPH</name>
<evidence type="ECO:0000313" key="1">
    <source>
        <dbReference type="EMBL" id="GAK69892.1"/>
    </source>
</evidence>
<dbReference type="InterPro" id="IPR011330">
    <property type="entry name" value="Glyco_hydro/deAcase_b/a-brl"/>
</dbReference>
<dbReference type="Proteomes" id="UP000028701">
    <property type="component" value="Unassembled WGS sequence"/>
</dbReference>
<organism evidence="1 2">
    <name type="scientific">Agrobacterium rubi TR3 = NBRC 13261</name>
    <dbReference type="NCBI Taxonomy" id="1368415"/>
    <lineage>
        <taxon>Bacteria</taxon>
        <taxon>Pseudomonadati</taxon>
        <taxon>Pseudomonadota</taxon>
        <taxon>Alphaproteobacteria</taxon>
        <taxon>Hyphomicrobiales</taxon>
        <taxon>Rhizobiaceae</taxon>
        <taxon>Rhizobium/Agrobacterium group</taxon>
        <taxon>Agrobacterium</taxon>
    </lineage>
</organism>
<dbReference type="PANTHER" id="PTHR30292:SF0">
    <property type="entry name" value="5-OXOPROLINASE SUBUNIT A"/>
    <property type="match status" value="1"/>
</dbReference>
<dbReference type="OrthoDB" id="9773478at2"/>
<dbReference type="AlphaFoldDB" id="A0A081CT96"/>
<accession>A0A081CT96</accession>
<gene>
    <name evidence="1" type="ORF">RRU01S_07_04180</name>
</gene>
<dbReference type="NCBIfam" id="NF003816">
    <property type="entry name" value="PRK05406.1-5"/>
    <property type="match status" value="1"/>
</dbReference>
<evidence type="ECO:0000313" key="2">
    <source>
        <dbReference type="Proteomes" id="UP000028701"/>
    </source>
</evidence>
<dbReference type="SUPFAM" id="SSF88713">
    <property type="entry name" value="Glycoside hydrolase/deacetylase"/>
    <property type="match status" value="1"/>
</dbReference>
<evidence type="ECO:0008006" key="3">
    <source>
        <dbReference type="Google" id="ProtNLM"/>
    </source>
</evidence>
<dbReference type="RefSeq" id="WP_045229422.1">
    <property type="nucleotide sequence ID" value="NZ_BBJU01000007.1"/>
</dbReference>
<reference evidence="1 2" key="1">
    <citation type="submission" date="2014-08" db="EMBL/GenBank/DDBJ databases">
        <title>Whole genome shotgun sequence of Rhizobium rubi NBRC 13261.</title>
        <authorList>
            <person name="Katano-Makiyama Y."/>
            <person name="Hosoyama A."/>
            <person name="Hashimoto M."/>
            <person name="Hosoyama Y."/>
            <person name="Noguchi M."/>
            <person name="Tsuchikane K."/>
            <person name="Uohara A."/>
            <person name="Ohji S."/>
            <person name="Ichikawa N."/>
            <person name="Kimura A."/>
            <person name="Yamazoe A."/>
            <person name="Fujita N."/>
        </authorList>
    </citation>
    <scope>NUCLEOTIDE SEQUENCE [LARGE SCALE GENOMIC DNA]</scope>
    <source>
        <strain evidence="1 2">NBRC 13261</strain>
    </source>
</reference>
<dbReference type="Gene3D" id="3.20.20.370">
    <property type="entry name" value="Glycoside hydrolase/deacetylase"/>
    <property type="match status" value="1"/>
</dbReference>
<dbReference type="eggNOG" id="COG1540">
    <property type="taxonomic scope" value="Bacteria"/>
</dbReference>
<dbReference type="PANTHER" id="PTHR30292">
    <property type="entry name" value="UNCHARACTERIZED PROTEIN YBGL-RELATED"/>
    <property type="match status" value="1"/>
</dbReference>
<proteinExistence type="predicted"/>
<dbReference type="CDD" id="cd11665">
    <property type="entry name" value="LamB_like"/>
    <property type="match status" value="1"/>
</dbReference>
<dbReference type="NCBIfam" id="NF003814">
    <property type="entry name" value="PRK05406.1-3"/>
    <property type="match status" value="1"/>
</dbReference>
<comment type="caution">
    <text evidence="1">The sequence shown here is derived from an EMBL/GenBank/DDBJ whole genome shotgun (WGS) entry which is preliminary data.</text>
</comment>
<sequence>MSVTLNCDMGESFGLYRLGDDAGLMPLIDAANVACGFHASDPDHMRSTVRRAKENGVKVGAHPSLPDLQGFGRREMKMSREEIANSVIYQVGALMGFLKAENMPLHHIKPHGSLYGMAARQEEIAHGICDAAEIFGVPLFGMTNTMHEKIYQQRGITFIPEFYADLEYAPGGTLIVTREHDAKDPDLMAERCVRALKESQGTANDGSFFPVACETICVHSDTPNAIDIAKAVREAISPWH</sequence>
<dbReference type="InterPro" id="IPR005501">
    <property type="entry name" value="LamB/YcsF/PxpA-like"/>
</dbReference>